<feature type="compositionally biased region" description="Gly residues" evidence="1">
    <location>
        <begin position="12"/>
        <end position="23"/>
    </location>
</feature>
<dbReference type="RefSeq" id="XP_064670420.1">
    <property type="nucleotide sequence ID" value="XM_064817710.1"/>
</dbReference>
<dbReference type="Proteomes" id="UP001302812">
    <property type="component" value="Unassembled WGS sequence"/>
</dbReference>
<feature type="region of interest" description="Disordered" evidence="1">
    <location>
        <begin position="1"/>
        <end position="29"/>
    </location>
</feature>
<dbReference type="GeneID" id="89941835"/>
<evidence type="ECO:0000313" key="2">
    <source>
        <dbReference type="EMBL" id="KAK4112850.1"/>
    </source>
</evidence>
<evidence type="ECO:0000256" key="1">
    <source>
        <dbReference type="SAM" id="MobiDB-lite"/>
    </source>
</evidence>
<dbReference type="AlphaFoldDB" id="A0AAN6YSG9"/>
<reference evidence="2" key="1">
    <citation type="journal article" date="2023" name="Mol. Phylogenet. Evol.">
        <title>Genome-scale phylogeny and comparative genomics of the fungal order Sordariales.</title>
        <authorList>
            <person name="Hensen N."/>
            <person name="Bonometti L."/>
            <person name="Westerberg I."/>
            <person name="Brannstrom I.O."/>
            <person name="Guillou S."/>
            <person name="Cros-Aarteil S."/>
            <person name="Calhoun S."/>
            <person name="Haridas S."/>
            <person name="Kuo A."/>
            <person name="Mondo S."/>
            <person name="Pangilinan J."/>
            <person name="Riley R."/>
            <person name="LaButti K."/>
            <person name="Andreopoulos B."/>
            <person name="Lipzen A."/>
            <person name="Chen C."/>
            <person name="Yan M."/>
            <person name="Daum C."/>
            <person name="Ng V."/>
            <person name="Clum A."/>
            <person name="Steindorff A."/>
            <person name="Ohm R.A."/>
            <person name="Martin F."/>
            <person name="Silar P."/>
            <person name="Natvig D.O."/>
            <person name="Lalanne C."/>
            <person name="Gautier V."/>
            <person name="Ament-Velasquez S.L."/>
            <person name="Kruys A."/>
            <person name="Hutchinson M.I."/>
            <person name="Powell A.J."/>
            <person name="Barry K."/>
            <person name="Miller A.N."/>
            <person name="Grigoriev I.V."/>
            <person name="Debuchy R."/>
            <person name="Gladieux P."/>
            <person name="Hiltunen Thoren M."/>
            <person name="Johannesson H."/>
        </authorList>
    </citation>
    <scope>NUCLEOTIDE SEQUENCE</scope>
    <source>
        <strain evidence="2">CBS 508.74</strain>
    </source>
</reference>
<sequence>MNSSSASEAPGGNEGGGLDGHGPQGNNITIPPIVHGTFIRWNPIERVFENTRDPGGDFIAYFHIGDSVATIARGHPRALKELQRQITAAALFANDPTRDWHVIFPLTPTRWLTVTRPPRIGLSPDRVEPPADDETAKTFWREYKSMRAIETHTDIEQELEALGNELVEVLNYSPGDEEWDRIGHKLSKERAM</sequence>
<proteinExistence type="predicted"/>
<keyword evidence="3" id="KW-1185">Reference proteome</keyword>
<comment type="caution">
    <text evidence="2">The sequence shown here is derived from an EMBL/GenBank/DDBJ whole genome shotgun (WGS) entry which is preliminary data.</text>
</comment>
<dbReference type="EMBL" id="MU853341">
    <property type="protein sequence ID" value="KAK4112850.1"/>
    <property type="molecule type" value="Genomic_DNA"/>
</dbReference>
<evidence type="ECO:0000313" key="3">
    <source>
        <dbReference type="Proteomes" id="UP001302812"/>
    </source>
</evidence>
<name>A0AAN6YSG9_9PEZI</name>
<organism evidence="2 3">
    <name type="scientific">Canariomyces notabilis</name>
    <dbReference type="NCBI Taxonomy" id="2074819"/>
    <lineage>
        <taxon>Eukaryota</taxon>
        <taxon>Fungi</taxon>
        <taxon>Dikarya</taxon>
        <taxon>Ascomycota</taxon>
        <taxon>Pezizomycotina</taxon>
        <taxon>Sordariomycetes</taxon>
        <taxon>Sordariomycetidae</taxon>
        <taxon>Sordariales</taxon>
        <taxon>Chaetomiaceae</taxon>
        <taxon>Canariomyces</taxon>
    </lineage>
</organism>
<reference evidence="2" key="2">
    <citation type="submission" date="2023-05" db="EMBL/GenBank/DDBJ databases">
        <authorList>
            <consortium name="Lawrence Berkeley National Laboratory"/>
            <person name="Steindorff A."/>
            <person name="Hensen N."/>
            <person name="Bonometti L."/>
            <person name="Westerberg I."/>
            <person name="Brannstrom I.O."/>
            <person name="Guillou S."/>
            <person name="Cros-Aarteil S."/>
            <person name="Calhoun S."/>
            <person name="Haridas S."/>
            <person name="Kuo A."/>
            <person name="Mondo S."/>
            <person name="Pangilinan J."/>
            <person name="Riley R."/>
            <person name="Labutti K."/>
            <person name="Andreopoulos B."/>
            <person name="Lipzen A."/>
            <person name="Chen C."/>
            <person name="Yanf M."/>
            <person name="Daum C."/>
            <person name="Ng V."/>
            <person name="Clum A."/>
            <person name="Ohm R."/>
            <person name="Martin F."/>
            <person name="Silar P."/>
            <person name="Natvig D."/>
            <person name="Lalanne C."/>
            <person name="Gautier V."/>
            <person name="Ament-Velasquez S.L."/>
            <person name="Kruys A."/>
            <person name="Hutchinson M.I."/>
            <person name="Powell A.J."/>
            <person name="Barry K."/>
            <person name="Miller A.N."/>
            <person name="Grigoriev I.V."/>
            <person name="Debuchy R."/>
            <person name="Gladieux P."/>
            <person name="Thoren M.H."/>
            <person name="Johannesson H."/>
        </authorList>
    </citation>
    <scope>NUCLEOTIDE SEQUENCE</scope>
    <source>
        <strain evidence="2">CBS 508.74</strain>
    </source>
</reference>
<protein>
    <submittedName>
        <fullName evidence="2">Uncharacterized protein</fullName>
    </submittedName>
</protein>
<accession>A0AAN6YSG9</accession>
<gene>
    <name evidence="2" type="ORF">N656DRAFT_798035</name>
</gene>